<gene>
    <name evidence="3" type="ORF">SAMN04488000_11166</name>
</gene>
<sequence length="230" mass="24294">MEPVVVIADGSPRIDDIVRWATAHAALVEAEVEVHGPGDDFQAQLVVLGHRGRSGSALGLGGHVLPVVCGVDCDAVVVRGTQAARRGLHGRVTALVSGGPDDAAVLARAADFASVHHAALRVLHAAPPPLLRDDLDEDHSWVLERSTALLAGRPHTAVLVRRHPHEAISRCSDSDLIVVGPGETRTCGAVTRAALHHAPCPVLVVHRSVQEEHRVVPTLPAPRRPVRAQV</sequence>
<dbReference type="PRINTS" id="PR01438">
    <property type="entry name" value="UNVRSLSTRESS"/>
</dbReference>
<dbReference type="EMBL" id="FOFV01000011">
    <property type="protein sequence ID" value="SER71018.1"/>
    <property type="molecule type" value="Genomic_DNA"/>
</dbReference>
<reference evidence="4" key="1">
    <citation type="submission" date="2016-10" db="EMBL/GenBank/DDBJ databases">
        <authorList>
            <person name="Varghese N."/>
            <person name="Submissions S."/>
        </authorList>
    </citation>
    <scope>NUCLEOTIDE SEQUENCE [LARGE SCALE GENOMIC DNA]</scope>
    <source>
        <strain evidence="4">DSM 44437</strain>
    </source>
</reference>
<accession>A0A1H9RE59</accession>
<organism evidence="3 4">
    <name type="scientific">Lentzea albida</name>
    <dbReference type="NCBI Taxonomy" id="65499"/>
    <lineage>
        <taxon>Bacteria</taxon>
        <taxon>Bacillati</taxon>
        <taxon>Actinomycetota</taxon>
        <taxon>Actinomycetes</taxon>
        <taxon>Pseudonocardiales</taxon>
        <taxon>Pseudonocardiaceae</taxon>
        <taxon>Lentzea</taxon>
    </lineage>
</organism>
<comment type="similarity">
    <text evidence="1">Belongs to the universal stress protein A family.</text>
</comment>
<dbReference type="Pfam" id="PF00582">
    <property type="entry name" value="Usp"/>
    <property type="match status" value="1"/>
</dbReference>
<dbReference type="STRING" id="65499.SAMN04488000_11166"/>
<keyword evidence="4" id="KW-1185">Reference proteome</keyword>
<dbReference type="Gene3D" id="3.40.50.12370">
    <property type="match status" value="1"/>
</dbReference>
<dbReference type="SUPFAM" id="SSF52402">
    <property type="entry name" value="Adenine nucleotide alpha hydrolases-like"/>
    <property type="match status" value="1"/>
</dbReference>
<evidence type="ECO:0000313" key="4">
    <source>
        <dbReference type="Proteomes" id="UP000199503"/>
    </source>
</evidence>
<dbReference type="RefSeq" id="WP_177229916.1">
    <property type="nucleotide sequence ID" value="NZ_FOFV01000011.1"/>
</dbReference>
<dbReference type="Proteomes" id="UP000199503">
    <property type="component" value="Unassembled WGS sequence"/>
</dbReference>
<dbReference type="AlphaFoldDB" id="A0A1H9RE59"/>
<feature type="domain" description="UspA" evidence="2">
    <location>
        <begin position="91"/>
        <end position="206"/>
    </location>
</feature>
<name>A0A1H9RE59_9PSEU</name>
<protein>
    <submittedName>
        <fullName evidence="3">Universal stress protein family protein</fullName>
    </submittedName>
</protein>
<evidence type="ECO:0000259" key="2">
    <source>
        <dbReference type="Pfam" id="PF00582"/>
    </source>
</evidence>
<dbReference type="CDD" id="cd00293">
    <property type="entry name" value="USP-like"/>
    <property type="match status" value="1"/>
</dbReference>
<dbReference type="InterPro" id="IPR006016">
    <property type="entry name" value="UspA"/>
</dbReference>
<evidence type="ECO:0000313" key="3">
    <source>
        <dbReference type="EMBL" id="SER71018.1"/>
    </source>
</evidence>
<dbReference type="InterPro" id="IPR006015">
    <property type="entry name" value="Universal_stress_UspA"/>
</dbReference>
<evidence type="ECO:0000256" key="1">
    <source>
        <dbReference type="ARBA" id="ARBA00008791"/>
    </source>
</evidence>
<proteinExistence type="inferred from homology"/>